<dbReference type="PROSITE" id="PS50268">
    <property type="entry name" value="CADHERIN_2"/>
    <property type="match status" value="2"/>
</dbReference>
<dbReference type="GO" id="GO:0034332">
    <property type="term" value="P:adherens junction organization"/>
    <property type="evidence" value="ECO:0007669"/>
    <property type="project" value="TreeGrafter"/>
</dbReference>
<evidence type="ECO:0000256" key="9">
    <source>
        <dbReference type="SAM" id="SignalP"/>
    </source>
</evidence>
<reference evidence="11 12" key="1">
    <citation type="submission" date="2020-08" db="EMBL/GenBank/DDBJ databases">
        <authorList>
            <person name="Hejnol A."/>
        </authorList>
    </citation>
    <scope>NUCLEOTIDE SEQUENCE [LARGE SCALE GENOMIC DNA]</scope>
</reference>
<dbReference type="PANTHER" id="PTHR24027:SF422">
    <property type="entry name" value="CADHERIN DOMAIN-CONTAINING PROTEIN"/>
    <property type="match status" value="1"/>
</dbReference>
<dbReference type="Proteomes" id="UP000549394">
    <property type="component" value="Unassembled WGS sequence"/>
</dbReference>
<keyword evidence="4" id="KW-0677">Repeat</keyword>
<dbReference type="Pfam" id="PF00028">
    <property type="entry name" value="Cadherin"/>
    <property type="match status" value="2"/>
</dbReference>
<dbReference type="GO" id="GO:0007156">
    <property type="term" value="P:homophilic cell adhesion via plasma membrane adhesion molecules"/>
    <property type="evidence" value="ECO:0007669"/>
    <property type="project" value="InterPro"/>
</dbReference>
<dbReference type="SMART" id="SM00112">
    <property type="entry name" value="CA"/>
    <property type="match status" value="2"/>
</dbReference>
<dbReference type="InterPro" id="IPR015919">
    <property type="entry name" value="Cadherin-like_sf"/>
</dbReference>
<evidence type="ECO:0000256" key="5">
    <source>
        <dbReference type="ARBA" id="ARBA00022837"/>
    </source>
</evidence>
<name>A0A7I8VL18_9ANNE</name>
<dbReference type="GO" id="GO:0005912">
    <property type="term" value="C:adherens junction"/>
    <property type="evidence" value="ECO:0007669"/>
    <property type="project" value="TreeGrafter"/>
</dbReference>
<dbReference type="GO" id="GO:0045296">
    <property type="term" value="F:cadherin binding"/>
    <property type="evidence" value="ECO:0007669"/>
    <property type="project" value="TreeGrafter"/>
</dbReference>
<dbReference type="InterPro" id="IPR002126">
    <property type="entry name" value="Cadherin-like_dom"/>
</dbReference>
<dbReference type="Gene3D" id="2.60.40.60">
    <property type="entry name" value="Cadherins"/>
    <property type="match status" value="3"/>
</dbReference>
<evidence type="ECO:0000256" key="6">
    <source>
        <dbReference type="ARBA" id="ARBA00022989"/>
    </source>
</evidence>
<dbReference type="OrthoDB" id="6252479at2759"/>
<evidence type="ECO:0000256" key="8">
    <source>
        <dbReference type="PROSITE-ProRule" id="PRU00043"/>
    </source>
</evidence>
<keyword evidence="2" id="KW-0812">Transmembrane</keyword>
<dbReference type="PANTHER" id="PTHR24027">
    <property type="entry name" value="CADHERIN-23"/>
    <property type="match status" value="1"/>
</dbReference>
<keyword evidence="6" id="KW-1133">Transmembrane helix</keyword>
<sequence length="397" mass="45892">MNRLALLLFLAVRTFCEQVDVPHTAGYGYEVIRYPFSWSEEFYIHDSDIGRRVDISPDGIVRIIEDISHLKGESFKVIIRKSLNGRNWFKELHITVKDARYMLVFPQTVYAGHIYENEPRNSLVANLENVCASYRNQNDGIKYELLKKDSHSFFLHRENGCVSIKTTKSLDREQKKLYNFQIFAYLDEEGLEASSDIIVAVDDVEDNEPVFEKSDYYRTIPKNLPIKSEIITVRAKDADDVKIYYSLRPQHSLFEIDSYTGTVRLAQKGLTKNEEYLLSVHASTDTGRSSSTSYIHLKVANEKRDRSRSKRGTRERKTKVISETHVGEVIDLRPTNAELEQYQFVEPIPKEFSIDPMTGKISVEIDKRTKKSYLDYETKKAINFTVKISQRGVPSSK</sequence>
<evidence type="ECO:0000313" key="12">
    <source>
        <dbReference type="Proteomes" id="UP000549394"/>
    </source>
</evidence>
<organism evidence="11 12">
    <name type="scientific">Dimorphilus gyrociliatus</name>
    <dbReference type="NCBI Taxonomy" id="2664684"/>
    <lineage>
        <taxon>Eukaryota</taxon>
        <taxon>Metazoa</taxon>
        <taxon>Spiralia</taxon>
        <taxon>Lophotrochozoa</taxon>
        <taxon>Annelida</taxon>
        <taxon>Polychaeta</taxon>
        <taxon>Polychaeta incertae sedis</taxon>
        <taxon>Dinophilidae</taxon>
        <taxon>Dimorphilus</taxon>
    </lineage>
</organism>
<dbReference type="GO" id="GO:0016339">
    <property type="term" value="P:calcium-dependent cell-cell adhesion via plasma membrane cell adhesion molecules"/>
    <property type="evidence" value="ECO:0007669"/>
    <property type="project" value="TreeGrafter"/>
</dbReference>
<evidence type="ECO:0000256" key="1">
    <source>
        <dbReference type="ARBA" id="ARBA00004167"/>
    </source>
</evidence>
<dbReference type="SUPFAM" id="SSF49313">
    <property type="entry name" value="Cadherin-like"/>
    <property type="match status" value="2"/>
</dbReference>
<comment type="caution">
    <text evidence="11">The sequence shown here is derived from an EMBL/GenBank/DDBJ whole genome shotgun (WGS) entry which is preliminary data.</text>
</comment>
<keyword evidence="12" id="KW-1185">Reference proteome</keyword>
<dbReference type="GO" id="GO:0008013">
    <property type="term" value="F:beta-catenin binding"/>
    <property type="evidence" value="ECO:0007669"/>
    <property type="project" value="TreeGrafter"/>
</dbReference>
<dbReference type="AlphaFoldDB" id="A0A7I8VL18"/>
<dbReference type="GO" id="GO:0000902">
    <property type="term" value="P:cell morphogenesis"/>
    <property type="evidence" value="ECO:0007669"/>
    <property type="project" value="TreeGrafter"/>
</dbReference>
<comment type="subcellular location">
    <subcellularLocation>
        <location evidence="1">Membrane</location>
        <topology evidence="1">Single-pass membrane protein</topology>
    </subcellularLocation>
</comment>
<accession>A0A7I8VL18</accession>
<dbReference type="InterPro" id="IPR039808">
    <property type="entry name" value="Cadherin"/>
</dbReference>
<feature type="domain" description="Cadherin" evidence="10">
    <location>
        <begin position="212"/>
        <end position="309"/>
    </location>
</feature>
<dbReference type="GO" id="GO:0007043">
    <property type="term" value="P:cell-cell junction assembly"/>
    <property type="evidence" value="ECO:0007669"/>
    <property type="project" value="TreeGrafter"/>
</dbReference>
<feature type="chain" id="PRO_5029800927" description="Cadherin domain-containing protein" evidence="9">
    <location>
        <begin position="17"/>
        <end position="397"/>
    </location>
</feature>
<evidence type="ECO:0000256" key="7">
    <source>
        <dbReference type="ARBA" id="ARBA00023136"/>
    </source>
</evidence>
<dbReference type="CDD" id="cd11304">
    <property type="entry name" value="Cadherin_repeat"/>
    <property type="match status" value="3"/>
</dbReference>
<dbReference type="GO" id="GO:0016342">
    <property type="term" value="C:catenin complex"/>
    <property type="evidence" value="ECO:0007669"/>
    <property type="project" value="TreeGrafter"/>
</dbReference>
<keyword evidence="5 8" id="KW-0106">Calcium</keyword>
<evidence type="ECO:0000256" key="2">
    <source>
        <dbReference type="ARBA" id="ARBA00022692"/>
    </source>
</evidence>
<dbReference type="GO" id="GO:0044331">
    <property type="term" value="P:cell-cell adhesion mediated by cadherin"/>
    <property type="evidence" value="ECO:0007669"/>
    <property type="project" value="TreeGrafter"/>
</dbReference>
<dbReference type="PRINTS" id="PR00205">
    <property type="entry name" value="CADHERIN"/>
</dbReference>
<evidence type="ECO:0000256" key="3">
    <source>
        <dbReference type="ARBA" id="ARBA00022729"/>
    </source>
</evidence>
<evidence type="ECO:0000256" key="4">
    <source>
        <dbReference type="ARBA" id="ARBA00022737"/>
    </source>
</evidence>
<evidence type="ECO:0000313" key="11">
    <source>
        <dbReference type="EMBL" id="CAD5116990.1"/>
    </source>
</evidence>
<keyword evidence="7" id="KW-0472">Membrane</keyword>
<dbReference type="EMBL" id="CAJFCJ010000007">
    <property type="protein sequence ID" value="CAD5116990.1"/>
    <property type="molecule type" value="Genomic_DNA"/>
</dbReference>
<proteinExistence type="predicted"/>
<protein>
    <recommendedName>
        <fullName evidence="10">Cadherin domain-containing protein</fullName>
    </recommendedName>
</protein>
<evidence type="ECO:0000259" key="10">
    <source>
        <dbReference type="PROSITE" id="PS50268"/>
    </source>
</evidence>
<feature type="signal peptide" evidence="9">
    <location>
        <begin position="1"/>
        <end position="16"/>
    </location>
</feature>
<keyword evidence="3 9" id="KW-0732">Signal</keyword>
<gene>
    <name evidence="11" type="ORF">DGYR_LOCUS5565</name>
</gene>
<dbReference type="GO" id="GO:0016477">
    <property type="term" value="P:cell migration"/>
    <property type="evidence" value="ECO:0007669"/>
    <property type="project" value="TreeGrafter"/>
</dbReference>
<dbReference type="GO" id="GO:0005509">
    <property type="term" value="F:calcium ion binding"/>
    <property type="evidence" value="ECO:0007669"/>
    <property type="project" value="UniProtKB-UniRule"/>
</dbReference>
<feature type="domain" description="Cadherin" evidence="10">
    <location>
        <begin position="106"/>
        <end position="211"/>
    </location>
</feature>